<dbReference type="Pfam" id="PF06574">
    <property type="entry name" value="FAD_syn"/>
    <property type="match status" value="1"/>
</dbReference>
<dbReference type="InterPro" id="IPR015865">
    <property type="entry name" value="Riboflavin_kinase_bac/euk"/>
</dbReference>
<evidence type="ECO:0000313" key="18">
    <source>
        <dbReference type="Proteomes" id="UP000680038"/>
    </source>
</evidence>
<dbReference type="RefSeq" id="WP_215238714.1">
    <property type="nucleotide sequence ID" value="NZ_CAJRAF010000002.1"/>
</dbReference>
<evidence type="ECO:0000256" key="15">
    <source>
        <dbReference type="PIRNR" id="PIRNR004491"/>
    </source>
</evidence>
<dbReference type="SUPFAM" id="SSF82114">
    <property type="entry name" value="Riboflavin kinase-like"/>
    <property type="match status" value="1"/>
</dbReference>
<dbReference type="GO" id="GO:0005524">
    <property type="term" value="F:ATP binding"/>
    <property type="evidence" value="ECO:0007669"/>
    <property type="project" value="UniProtKB-UniRule"/>
</dbReference>
<dbReference type="GO" id="GO:0006747">
    <property type="term" value="P:FAD biosynthetic process"/>
    <property type="evidence" value="ECO:0007669"/>
    <property type="project" value="UniProtKB-UniRule"/>
</dbReference>
<evidence type="ECO:0000256" key="5">
    <source>
        <dbReference type="ARBA" id="ARBA00022643"/>
    </source>
</evidence>
<keyword evidence="7 15" id="KW-0548">Nucleotidyltransferase</keyword>
<dbReference type="FunFam" id="3.40.50.620:FF:000021">
    <property type="entry name" value="Riboflavin biosynthesis protein"/>
    <property type="match status" value="1"/>
</dbReference>
<name>A0A916JBD7_9BACT</name>
<comment type="similarity">
    <text evidence="15">Belongs to the ribF family.</text>
</comment>
<dbReference type="InterPro" id="IPR002606">
    <property type="entry name" value="Riboflavin_kinase_bac"/>
</dbReference>
<keyword evidence="5 15" id="KW-0288">FMN</keyword>
<keyword evidence="10 15" id="KW-0274">FAD</keyword>
<dbReference type="EC" id="2.7.7.2" evidence="15"/>
<comment type="caution">
    <text evidence="17">The sequence shown here is derived from an EMBL/GenBank/DDBJ whole genome shotgun (WGS) entry which is preliminary data.</text>
</comment>
<sequence>MQIYHSLDSIEKLKNAVVTSGTFDGVHIGHKKILTRLNEISEQSGGESVVLTFWPHPRMVVSDSSQDLQLLSTIEEKITLFSALNIKHLAIIPFTRSFSELSSLEFIQKILVEKIGTKKLVIGYDHRFGKNREGSFEFLQKNCALFGFEVEEISRQDIEATAISSSRIRKALLDGHVQEANELLGRPYSISGTIVKGKQLGRTIGFPTANLLVQEAHKLIPANGVYVISAEYQNHIYAGMLNIGVRPTVDGVNRTIEANLFEFDKEIYGEELTVNLLAYLRPEQKFSGLDALMKQIEADKLSALNYFTNHPLSG</sequence>
<dbReference type="CDD" id="cd02064">
    <property type="entry name" value="FAD_synthetase_N"/>
    <property type="match status" value="1"/>
</dbReference>
<dbReference type="AlphaFoldDB" id="A0A916JBD7"/>
<keyword evidence="18" id="KW-1185">Reference proteome</keyword>
<dbReference type="NCBIfam" id="TIGR00083">
    <property type="entry name" value="ribF"/>
    <property type="match status" value="1"/>
</dbReference>
<dbReference type="Proteomes" id="UP000680038">
    <property type="component" value="Unassembled WGS sequence"/>
</dbReference>
<evidence type="ECO:0000256" key="7">
    <source>
        <dbReference type="ARBA" id="ARBA00022695"/>
    </source>
</evidence>
<dbReference type="PIRSF" id="PIRSF004491">
    <property type="entry name" value="FAD_Synth"/>
    <property type="match status" value="1"/>
</dbReference>
<comment type="catalytic activity">
    <reaction evidence="13 15">
        <text>riboflavin + ATP = FMN + ADP + H(+)</text>
        <dbReference type="Rhea" id="RHEA:14357"/>
        <dbReference type="ChEBI" id="CHEBI:15378"/>
        <dbReference type="ChEBI" id="CHEBI:30616"/>
        <dbReference type="ChEBI" id="CHEBI:57986"/>
        <dbReference type="ChEBI" id="CHEBI:58210"/>
        <dbReference type="ChEBI" id="CHEBI:456216"/>
        <dbReference type="EC" id="2.7.1.26"/>
    </reaction>
</comment>
<evidence type="ECO:0000256" key="10">
    <source>
        <dbReference type="ARBA" id="ARBA00022827"/>
    </source>
</evidence>
<feature type="domain" description="Riboflavin kinase" evidence="16">
    <location>
        <begin position="183"/>
        <end position="308"/>
    </location>
</feature>
<dbReference type="Gene3D" id="2.40.30.30">
    <property type="entry name" value="Riboflavin kinase-like"/>
    <property type="match status" value="1"/>
</dbReference>
<dbReference type="InterPro" id="IPR023468">
    <property type="entry name" value="Riboflavin_kinase"/>
</dbReference>
<comment type="function">
    <text evidence="1">Catalyzes the phosphorylation of riboflavin to FMN followed by the adenylation of FMN to FAD.</text>
</comment>
<dbReference type="GO" id="GO:0003919">
    <property type="term" value="F:FMN adenylyltransferase activity"/>
    <property type="evidence" value="ECO:0007669"/>
    <property type="project" value="UniProtKB-UniRule"/>
</dbReference>
<protein>
    <recommendedName>
        <fullName evidence="15">Riboflavin biosynthesis protein</fullName>
    </recommendedName>
    <domain>
        <recommendedName>
            <fullName evidence="15">Riboflavin kinase</fullName>
            <ecNumber evidence="15">2.7.1.26</ecNumber>
        </recommendedName>
        <alternativeName>
            <fullName evidence="15">Flavokinase</fullName>
        </alternativeName>
    </domain>
    <domain>
        <recommendedName>
            <fullName evidence="15">FMN adenylyltransferase</fullName>
            <ecNumber evidence="15">2.7.7.2</ecNumber>
        </recommendedName>
        <alternativeName>
            <fullName evidence="15">FAD pyrophosphorylase</fullName>
        </alternativeName>
        <alternativeName>
            <fullName evidence="15">FAD synthase</fullName>
        </alternativeName>
    </domain>
</protein>
<comment type="catalytic activity">
    <reaction evidence="14 15">
        <text>FMN + ATP + H(+) = FAD + diphosphate</text>
        <dbReference type="Rhea" id="RHEA:17237"/>
        <dbReference type="ChEBI" id="CHEBI:15378"/>
        <dbReference type="ChEBI" id="CHEBI:30616"/>
        <dbReference type="ChEBI" id="CHEBI:33019"/>
        <dbReference type="ChEBI" id="CHEBI:57692"/>
        <dbReference type="ChEBI" id="CHEBI:58210"/>
        <dbReference type="EC" id="2.7.7.2"/>
    </reaction>
</comment>
<evidence type="ECO:0000259" key="16">
    <source>
        <dbReference type="SMART" id="SM00904"/>
    </source>
</evidence>
<dbReference type="SMART" id="SM00904">
    <property type="entry name" value="Flavokinase"/>
    <property type="match status" value="1"/>
</dbReference>
<comment type="pathway">
    <text evidence="3 15">Cofactor biosynthesis; FMN biosynthesis; FMN from riboflavin (ATP route): step 1/1.</text>
</comment>
<dbReference type="NCBIfam" id="NF004160">
    <property type="entry name" value="PRK05627.1-3"/>
    <property type="match status" value="1"/>
</dbReference>
<evidence type="ECO:0000256" key="9">
    <source>
        <dbReference type="ARBA" id="ARBA00022777"/>
    </source>
</evidence>
<dbReference type="EMBL" id="CAJRAF010000002">
    <property type="protein sequence ID" value="CAG4998605.1"/>
    <property type="molecule type" value="Genomic_DNA"/>
</dbReference>
<dbReference type="SUPFAM" id="SSF52374">
    <property type="entry name" value="Nucleotidylyl transferase"/>
    <property type="match status" value="1"/>
</dbReference>
<evidence type="ECO:0000256" key="1">
    <source>
        <dbReference type="ARBA" id="ARBA00002121"/>
    </source>
</evidence>
<dbReference type="Gene3D" id="3.40.50.620">
    <property type="entry name" value="HUPs"/>
    <property type="match status" value="1"/>
</dbReference>
<evidence type="ECO:0000256" key="6">
    <source>
        <dbReference type="ARBA" id="ARBA00022679"/>
    </source>
</evidence>
<dbReference type="InterPro" id="IPR023465">
    <property type="entry name" value="Riboflavin_kinase_dom_sf"/>
</dbReference>
<dbReference type="InterPro" id="IPR014729">
    <property type="entry name" value="Rossmann-like_a/b/a_fold"/>
</dbReference>
<keyword evidence="11 15" id="KW-0067">ATP-binding</keyword>
<dbReference type="GO" id="GO:0008531">
    <property type="term" value="F:riboflavin kinase activity"/>
    <property type="evidence" value="ECO:0007669"/>
    <property type="project" value="UniProtKB-UniRule"/>
</dbReference>
<proteinExistence type="inferred from homology"/>
<keyword evidence="6 15" id="KW-0808">Transferase</keyword>
<dbReference type="Pfam" id="PF01687">
    <property type="entry name" value="Flavokinase"/>
    <property type="match status" value="1"/>
</dbReference>
<dbReference type="GO" id="GO:0009231">
    <property type="term" value="P:riboflavin biosynthetic process"/>
    <property type="evidence" value="ECO:0007669"/>
    <property type="project" value="InterPro"/>
</dbReference>
<dbReference type="InterPro" id="IPR015864">
    <property type="entry name" value="FAD_synthase"/>
</dbReference>
<dbReference type="EC" id="2.7.1.26" evidence="15"/>
<keyword evidence="8 15" id="KW-0547">Nucleotide-binding</keyword>
<evidence type="ECO:0000256" key="8">
    <source>
        <dbReference type="ARBA" id="ARBA00022741"/>
    </source>
</evidence>
<dbReference type="PANTHER" id="PTHR22749:SF6">
    <property type="entry name" value="RIBOFLAVIN KINASE"/>
    <property type="match status" value="1"/>
</dbReference>
<evidence type="ECO:0000256" key="3">
    <source>
        <dbReference type="ARBA" id="ARBA00005201"/>
    </source>
</evidence>
<keyword evidence="9 15" id="KW-0418">Kinase</keyword>
<dbReference type="GO" id="GO:0009398">
    <property type="term" value="P:FMN biosynthetic process"/>
    <property type="evidence" value="ECO:0007669"/>
    <property type="project" value="UniProtKB-UniRule"/>
</dbReference>
<evidence type="ECO:0000256" key="12">
    <source>
        <dbReference type="ARBA" id="ARBA00023268"/>
    </source>
</evidence>
<dbReference type="PANTHER" id="PTHR22749">
    <property type="entry name" value="RIBOFLAVIN KINASE/FMN ADENYLYLTRANSFERASE"/>
    <property type="match status" value="1"/>
</dbReference>
<reference evidence="17" key="1">
    <citation type="submission" date="2021-04" db="EMBL/GenBank/DDBJ databases">
        <authorList>
            <person name="Rodrigo-Torres L."/>
            <person name="Arahal R. D."/>
            <person name="Lucena T."/>
        </authorList>
    </citation>
    <scope>NUCLEOTIDE SEQUENCE</scope>
    <source>
        <strain evidence="17">CECT 9275</strain>
    </source>
</reference>
<keyword evidence="4 15" id="KW-0285">Flavoprotein</keyword>
<comment type="pathway">
    <text evidence="2 15">Cofactor biosynthesis; FAD biosynthesis; FAD from FMN: step 1/1.</text>
</comment>
<gene>
    <name evidence="17" type="primary">ribF</name>
    <name evidence="17" type="ORF">DYBT9275_02035</name>
</gene>
<accession>A0A916JBD7</accession>
<evidence type="ECO:0000256" key="2">
    <source>
        <dbReference type="ARBA" id="ARBA00004726"/>
    </source>
</evidence>
<evidence type="ECO:0000256" key="11">
    <source>
        <dbReference type="ARBA" id="ARBA00022840"/>
    </source>
</evidence>
<evidence type="ECO:0000256" key="13">
    <source>
        <dbReference type="ARBA" id="ARBA00047880"/>
    </source>
</evidence>
<keyword evidence="12" id="KW-0511">Multifunctional enzyme</keyword>
<dbReference type="NCBIfam" id="NF004162">
    <property type="entry name" value="PRK05627.1-5"/>
    <property type="match status" value="1"/>
</dbReference>
<evidence type="ECO:0000256" key="14">
    <source>
        <dbReference type="ARBA" id="ARBA00049494"/>
    </source>
</evidence>
<organism evidence="17 18">
    <name type="scientific">Dyadobacter helix</name>
    <dbReference type="NCBI Taxonomy" id="2822344"/>
    <lineage>
        <taxon>Bacteria</taxon>
        <taxon>Pseudomonadati</taxon>
        <taxon>Bacteroidota</taxon>
        <taxon>Cytophagia</taxon>
        <taxon>Cytophagales</taxon>
        <taxon>Spirosomataceae</taxon>
        <taxon>Dyadobacter</taxon>
    </lineage>
</organism>
<evidence type="ECO:0000256" key="4">
    <source>
        <dbReference type="ARBA" id="ARBA00022630"/>
    </source>
</evidence>
<evidence type="ECO:0000313" key="17">
    <source>
        <dbReference type="EMBL" id="CAG4998605.1"/>
    </source>
</evidence>